<proteinExistence type="predicted"/>
<dbReference type="EMBL" id="NOVD01000003">
    <property type="protein sequence ID" value="PCK28203.1"/>
    <property type="molecule type" value="Genomic_DNA"/>
</dbReference>
<evidence type="ECO:0000313" key="2">
    <source>
        <dbReference type="Proteomes" id="UP000230886"/>
    </source>
</evidence>
<evidence type="ECO:0000313" key="1">
    <source>
        <dbReference type="EMBL" id="PCK28203.1"/>
    </source>
</evidence>
<dbReference type="SUPFAM" id="SSF110849">
    <property type="entry name" value="ParB/Sulfiredoxin"/>
    <property type="match status" value="1"/>
</dbReference>
<sequence>MRRSAISALTTLALLGAGTLVSTPAVAAPLACGGISTGSFSGSAGGSEYLCAKEGDLLDVRIGDVHATQPSLGYDEVYYKLGRYTLGKDTINKKFDDWCEANGQIQAATATAASTLKDPSSFTCQLPVGQETAESIAPMKTVVVGPRGDLYLTDGHHTLTSFIETADGGPDLHVRLRVLGNLSGLSEGAFWTEMEKNKWVWSRDVDGNQVPVQALPKSVGLANFADDKYRSLMYFSRDIGFAAGTIPFQEFYWGAWVRDTAPVDLTNWNRDDLSSYLGTVKSVTKAQTALTGDAVVDSGFTATDLGVLSAWNDGKAESKGEFAKLSKPYTDDKPGKIAYALAYKATL</sequence>
<dbReference type="InterPro" id="IPR036086">
    <property type="entry name" value="ParB/Sulfiredoxin_sf"/>
</dbReference>
<comment type="caution">
    <text evidence="1">The sequence shown here is derived from an EMBL/GenBank/DDBJ whole genome shotgun (WGS) entry which is preliminary data.</text>
</comment>
<dbReference type="Pfam" id="PF08857">
    <property type="entry name" value="ParBc_2"/>
    <property type="match status" value="1"/>
</dbReference>
<dbReference type="InterPro" id="IPR014956">
    <property type="entry name" value="ParBc_2"/>
</dbReference>
<dbReference type="Gene3D" id="1.10.8.10">
    <property type="entry name" value="DNA helicase RuvA subunit, C-terminal domain"/>
    <property type="match status" value="1"/>
</dbReference>
<dbReference type="AlphaFoldDB" id="A0A069JB21"/>
<organism evidence="1 2">
    <name type="scientific">Rhodococcus qingshengii</name>
    <dbReference type="NCBI Taxonomy" id="334542"/>
    <lineage>
        <taxon>Bacteria</taxon>
        <taxon>Bacillati</taxon>
        <taxon>Actinomycetota</taxon>
        <taxon>Actinomycetes</taxon>
        <taxon>Mycobacteriales</taxon>
        <taxon>Nocardiaceae</taxon>
        <taxon>Rhodococcus</taxon>
        <taxon>Rhodococcus erythropolis group</taxon>
    </lineage>
</organism>
<reference evidence="1 2" key="1">
    <citation type="submission" date="2017-07" db="EMBL/GenBank/DDBJ databases">
        <title>Draft sequence of Rhodococcus enclensis 23b-28.</title>
        <authorList>
            <person name="Besaury L."/>
            <person name="Sancelme M."/>
            <person name="Amato P."/>
            <person name="Lallement A."/>
            <person name="Delort A.-M."/>
        </authorList>
    </citation>
    <scope>NUCLEOTIDE SEQUENCE [LARGE SCALE GENOMIC DNA]</scope>
    <source>
        <strain evidence="1 2">23b-28</strain>
    </source>
</reference>
<gene>
    <name evidence="1" type="ORF">CHR55_07180</name>
</gene>
<dbReference type="Gene3D" id="3.90.1530.10">
    <property type="entry name" value="Conserved hypothetical protein from pyrococcus furiosus pfu- 392566-001, ParB domain"/>
    <property type="match status" value="1"/>
</dbReference>
<dbReference type="RefSeq" id="WP_003942919.1">
    <property type="nucleotide sequence ID" value="NZ_CP088906.1"/>
</dbReference>
<protein>
    <submittedName>
        <fullName evidence="1">Chromosome partitioning protein ParB</fullName>
    </submittedName>
</protein>
<accession>A0A1C4DGW0</accession>
<dbReference type="Proteomes" id="UP000230886">
    <property type="component" value="Unassembled WGS sequence"/>
</dbReference>
<dbReference type="CDD" id="cd16390">
    <property type="entry name" value="ParB_N_Srx_like"/>
    <property type="match status" value="1"/>
</dbReference>
<accession>A0A069JB21</accession>
<name>A0A069JB21_RHOSG</name>